<protein>
    <submittedName>
        <fullName evidence="1">Uncharacterized protein</fullName>
    </submittedName>
</protein>
<dbReference type="AlphaFoldDB" id="A0A0K1Q6U2"/>
<reference evidence="1 2" key="1">
    <citation type="submission" date="2015-08" db="EMBL/GenBank/DDBJ databases">
        <authorList>
            <person name="Babu N.S."/>
            <person name="Beckwith C.J."/>
            <person name="Beseler K.G."/>
            <person name="Brison A."/>
            <person name="Carone J.V."/>
            <person name="Caskin T.P."/>
            <person name="Diamond M."/>
            <person name="Durham M.E."/>
            <person name="Foxe J.M."/>
            <person name="Go M."/>
            <person name="Henderson B.A."/>
            <person name="Jones I.B."/>
            <person name="McGettigan J.A."/>
            <person name="Micheletti S.J."/>
            <person name="Nasrallah M.E."/>
            <person name="Ortiz D."/>
            <person name="Piller C.R."/>
            <person name="Privatt S.R."/>
            <person name="Schneider S.L."/>
            <person name="Sharp S."/>
            <person name="Smith T.C."/>
            <person name="Stanton J.D."/>
            <person name="Ullery H.E."/>
            <person name="Wilson R.J."/>
            <person name="Serrano M.G."/>
            <person name="Buck G."/>
            <person name="Lee V."/>
            <person name="Wang Y."/>
            <person name="Carvalho R."/>
            <person name="Voegtly L."/>
            <person name="Shi R."/>
            <person name="Duckworth R."/>
            <person name="Johnson A."/>
            <person name="Loviza R."/>
            <person name="Walstead R."/>
            <person name="Shah Z."/>
            <person name="Kiflezghi M."/>
            <person name="Wade K."/>
            <person name="Ball S.L."/>
            <person name="Bradley K.W."/>
            <person name="Asai D.J."/>
            <person name="Bowman C.A."/>
            <person name="Russell D.A."/>
            <person name="Pope W.H."/>
            <person name="Jacobs-Sera D."/>
            <person name="Hendrix R.W."/>
            <person name="Hatfull G.F."/>
        </authorList>
    </citation>
    <scope>NUCLEOTIDE SEQUENCE [LARGE SCALE GENOMIC DNA]</scope>
    <source>
        <strain evidence="1 2">DSM 27648</strain>
    </source>
</reference>
<keyword evidence="2" id="KW-1185">Reference proteome</keyword>
<evidence type="ECO:0000313" key="1">
    <source>
        <dbReference type="EMBL" id="AKV01551.1"/>
    </source>
</evidence>
<dbReference type="KEGG" id="llu:AKJ09_08214"/>
<proteinExistence type="predicted"/>
<sequence length="86" mass="10102">MVVSRSTALRFTSFGRPRVQPLGPPARFRLLLCARARSRSHRILQHEVERLRSSYGSRCFSRRCREQRVTHSRHAQGDELVCRRVL</sequence>
<evidence type="ECO:0000313" key="2">
    <source>
        <dbReference type="Proteomes" id="UP000064967"/>
    </source>
</evidence>
<dbReference type="Proteomes" id="UP000064967">
    <property type="component" value="Chromosome"/>
</dbReference>
<organism evidence="1 2">
    <name type="scientific">Labilithrix luteola</name>
    <dbReference type="NCBI Taxonomy" id="1391654"/>
    <lineage>
        <taxon>Bacteria</taxon>
        <taxon>Pseudomonadati</taxon>
        <taxon>Myxococcota</taxon>
        <taxon>Polyangia</taxon>
        <taxon>Polyangiales</taxon>
        <taxon>Labilitrichaceae</taxon>
        <taxon>Labilithrix</taxon>
    </lineage>
</organism>
<dbReference type="EMBL" id="CP012333">
    <property type="protein sequence ID" value="AKV01551.1"/>
    <property type="molecule type" value="Genomic_DNA"/>
</dbReference>
<dbReference type="STRING" id="1391654.AKJ09_08214"/>
<accession>A0A0K1Q6U2</accession>
<name>A0A0K1Q6U2_9BACT</name>
<gene>
    <name evidence="1" type="ORF">AKJ09_08214</name>
</gene>